<dbReference type="Gene3D" id="3.30.420.10">
    <property type="entry name" value="Ribonuclease H-like superfamily/Ribonuclease H"/>
    <property type="match status" value="1"/>
</dbReference>
<evidence type="ECO:0000259" key="1">
    <source>
        <dbReference type="PROSITE" id="PS50994"/>
    </source>
</evidence>
<protein>
    <recommendedName>
        <fullName evidence="1">Integrase catalytic domain-containing protein</fullName>
    </recommendedName>
</protein>
<evidence type="ECO:0000313" key="2">
    <source>
        <dbReference type="EMBL" id="JAS46030.1"/>
    </source>
</evidence>
<accession>A0A1B6F786</accession>
<dbReference type="InterPro" id="IPR001584">
    <property type="entry name" value="Integrase_cat-core"/>
</dbReference>
<dbReference type="AlphaFoldDB" id="A0A1B6F786"/>
<dbReference type="SUPFAM" id="SSF53098">
    <property type="entry name" value="Ribonuclease H-like"/>
    <property type="match status" value="1"/>
</dbReference>
<sequence length="206" mass="24012">MNSVITQLLNALGIEQRPGAAYMSQVQGAVEKYNHTLIKAISHYIVEKPQNWSKYVQIVTFAYNTSVNISTGYTPHYLMFGYEANLPADCIYLQANPEKMVLENIQILEQIRKDMPNIMKKAQEAQKKYFDRDKTHLDLNPGDEVLVHFPKDHTKKYSKFQTPFRGPFVVKKKINEVTYAVEIYHRGKLTEQPIHVARMKLFYKRI</sequence>
<dbReference type="InterPro" id="IPR050951">
    <property type="entry name" value="Retrovirus_Pol_polyprotein"/>
</dbReference>
<dbReference type="GO" id="GO:0003676">
    <property type="term" value="F:nucleic acid binding"/>
    <property type="evidence" value="ECO:0007669"/>
    <property type="project" value="InterPro"/>
</dbReference>
<dbReference type="GO" id="GO:0015074">
    <property type="term" value="P:DNA integration"/>
    <property type="evidence" value="ECO:0007669"/>
    <property type="project" value="InterPro"/>
</dbReference>
<feature type="domain" description="Integrase catalytic" evidence="1">
    <location>
        <begin position="1"/>
        <end position="83"/>
    </location>
</feature>
<organism evidence="2">
    <name type="scientific">Cuerna arida</name>
    <dbReference type="NCBI Taxonomy" id="1464854"/>
    <lineage>
        <taxon>Eukaryota</taxon>
        <taxon>Metazoa</taxon>
        <taxon>Ecdysozoa</taxon>
        <taxon>Arthropoda</taxon>
        <taxon>Hexapoda</taxon>
        <taxon>Insecta</taxon>
        <taxon>Pterygota</taxon>
        <taxon>Neoptera</taxon>
        <taxon>Paraneoptera</taxon>
        <taxon>Hemiptera</taxon>
        <taxon>Auchenorrhyncha</taxon>
        <taxon>Membracoidea</taxon>
        <taxon>Cicadellidae</taxon>
        <taxon>Cicadellinae</taxon>
        <taxon>Proconiini</taxon>
        <taxon>Cuerna</taxon>
    </lineage>
</organism>
<dbReference type="PANTHER" id="PTHR37984">
    <property type="entry name" value="PROTEIN CBG26694"/>
    <property type="match status" value="1"/>
</dbReference>
<dbReference type="EMBL" id="GECZ01023739">
    <property type="protein sequence ID" value="JAS46030.1"/>
    <property type="molecule type" value="Transcribed_RNA"/>
</dbReference>
<reference evidence="2" key="1">
    <citation type="submission" date="2015-11" db="EMBL/GenBank/DDBJ databases">
        <title>De novo transcriptome assembly of four potential Pierce s Disease insect vectors from Arizona vineyards.</title>
        <authorList>
            <person name="Tassone E.E."/>
        </authorList>
    </citation>
    <scope>NUCLEOTIDE SEQUENCE</scope>
</reference>
<proteinExistence type="predicted"/>
<name>A0A1B6F786_9HEMI</name>
<dbReference type="InterPro" id="IPR012337">
    <property type="entry name" value="RNaseH-like_sf"/>
</dbReference>
<gene>
    <name evidence="2" type="ORF">g.34822</name>
</gene>
<dbReference type="InterPro" id="IPR036397">
    <property type="entry name" value="RNaseH_sf"/>
</dbReference>
<dbReference type="PANTHER" id="PTHR37984:SF5">
    <property type="entry name" value="PROTEIN NYNRIN-LIKE"/>
    <property type="match status" value="1"/>
</dbReference>
<dbReference type="PROSITE" id="PS50994">
    <property type="entry name" value="INTEGRASE"/>
    <property type="match status" value="1"/>
</dbReference>